<sequence length="205" mass="23146">MTYFGKLFRGVDFAHHFHAIVMLTWVGLLIVQPWLIRTKRRSLHRKVGKIGFLVAALVVISGVHVAIFGLGEGVNSMGARGFYFSLFLSLNFALMAGLAFLTRRNHELHARFMIATGLVFVVPSLGRFYSLLLEPHGFPGLPLLVVQSIPAVMAITLVAWDKLQGSIRFPFLLASGLWLSHIWIMSRIVHWEWWVNFANQFAKCA</sequence>
<feature type="transmembrane region" description="Helical" evidence="1">
    <location>
        <begin position="82"/>
        <end position="101"/>
    </location>
</feature>
<proteinExistence type="predicted"/>
<evidence type="ECO:0008006" key="4">
    <source>
        <dbReference type="Google" id="ProtNLM"/>
    </source>
</evidence>
<comment type="caution">
    <text evidence="2">The sequence shown here is derived from an EMBL/GenBank/DDBJ whole genome shotgun (WGS) entry which is preliminary data.</text>
</comment>
<keyword evidence="1" id="KW-0472">Membrane</keyword>
<protein>
    <recommendedName>
        <fullName evidence="4">DUF2306 domain-containing protein</fullName>
    </recommendedName>
</protein>
<dbReference type="EMBL" id="WTYF01000004">
    <property type="protein sequence ID" value="MXO50132.1"/>
    <property type="molecule type" value="Genomic_DNA"/>
</dbReference>
<feature type="transmembrane region" description="Helical" evidence="1">
    <location>
        <begin position="47"/>
        <end position="70"/>
    </location>
</feature>
<gene>
    <name evidence="2" type="ORF">GRI42_02290</name>
</gene>
<keyword evidence="1" id="KW-1133">Transmembrane helix</keyword>
<feature type="transmembrane region" description="Helical" evidence="1">
    <location>
        <begin position="141"/>
        <end position="160"/>
    </location>
</feature>
<dbReference type="AlphaFoldDB" id="A0A844XZ02"/>
<reference evidence="2 3" key="1">
    <citation type="submission" date="2019-12" db="EMBL/GenBank/DDBJ databases">
        <title>Genomic-based taxomic classification of the family Erythrobacteraceae.</title>
        <authorList>
            <person name="Xu L."/>
        </authorList>
    </citation>
    <scope>NUCLEOTIDE SEQUENCE [LARGE SCALE GENOMIC DNA]</scope>
    <source>
        <strain evidence="2 3">DSM 16225</strain>
    </source>
</reference>
<keyword evidence="3" id="KW-1185">Reference proteome</keyword>
<organism evidence="2 3">
    <name type="scientific">Qipengyuania gaetbuli</name>
    <dbReference type="NCBI Taxonomy" id="266952"/>
    <lineage>
        <taxon>Bacteria</taxon>
        <taxon>Pseudomonadati</taxon>
        <taxon>Pseudomonadota</taxon>
        <taxon>Alphaproteobacteria</taxon>
        <taxon>Sphingomonadales</taxon>
        <taxon>Erythrobacteraceae</taxon>
        <taxon>Qipengyuania</taxon>
    </lineage>
</organism>
<evidence type="ECO:0000256" key="1">
    <source>
        <dbReference type="SAM" id="Phobius"/>
    </source>
</evidence>
<name>A0A844XZ02_9SPHN</name>
<feature type="transmembrane region" description="Helical" evidence="1">
    <location>
        <begin position="167"/>
        <end position="184"/>
    </location>
</feature>
<keyword evidence="1" id="KW-0812">Transmembrane</keyword>
<feature type="transmembrane region" description="Helical" evidence="1">
    <location>
        <begin position="16"/>
        <end position="35"/>
    </location>
</feature>
<dbReference type="OrthoDB" id="648493at2"/>
<evidence type="ECO:0000313" key="3">
    <source>
        <dbReference type="Proteomes" id="UP000444185"/>
    </source>
</evidence>
<feature type="transmembrane region" description="Helical" evidence="1">
    <location>
        <begin position="108"/>
        <end position="129"/>
    </location>
</feature>
<accession>A0A844XZ02</accession>
<dbReference type="RefSeq" id="WP_160606543.1">
    <property type="nucleotide sequence ID" value="NZ_WTYF01000004.1"/>
</dbReference>
<evidence type="ECO:0000313" key="2">
    <source>
        <dbReference type="EMBL" id="MXO50132.1"/>
    </source>
</evidence>
<dbReference type="Proteomes" id="UP000444185">
    <property type="component" value="Unassembled WGS sequence"/>
</dbReference>